<evidence type="ECO:0000313" key="1">
    <source>
        <dbReference type="Proteomes" id="UP000095286"/>
    </source>
</evidence>
<dbReference type="WBParaSite" id="RSKR_0000646050.1">
    <property type="protein sequence ID" value="RSKR_0000646050.1"/>
    <property type="gene ID" value="RSKR_0000646050"/>
</dbReference>
<reference evidence="2" key="1">
    <citation type="submission" date="2016-11" db="UniProtKB">
        <authorList>
            <consortium name="WormBaseParasite"/>
        </authorList>
    </citation>
    <scope>IDENTIFICATION</scope>
    <source>
        <strain evidence="2">KR3021</strain>
    </source>
</reference>
<organism evidence="1 2">
    <name type="scientific">Rhabditophanes sp. KR3021</name>
    <dbReference type="NCBI Taxonomy" id="114890"/>
    <lineage>
        <taxon>Eukaryota</taxon>
        <taxon>Metazoa</taxon>
        <taxon>Ecdysozoa</taxon>
        <taxon>Nematoda</taxon>
        <taxon>Chromadorea</taxon>
        <taxon>Rhabditida</taxon>
        <taxon>Tylenchina</taxon>
        <taxon>Panagrolaimomorpha</taxon>
        <taxon>Strongyloidoidea</taxon>
        <taxon>Alloionematidae</taxon>
        <taxon>Rhabditophanes</taxon>
    </lineage>
</organism>
<dbReference type="Proteomes" id="UP000095286">
    <property type="component" value="Unplaced"/>
</dbReference>
<protein>
    <submittedName>
        <fullName evidence="2">Uncharacterized protein</fullName>
    </submittedName>
</protein>
<proteinExistence type="predicted"/>
<name>A0AC35U0W9_9BILA</name>
<sequence>MRMGKRLSKIKGVQRRHKEQIRSNFRRDKKKNQTISTEQPSSINAQEISVNEKKSKVYEKDVDTKRRRDYTPIREMDFENVSI</sequence>
<evidence type="ECO:0000313" key="2">
    <source>
        <dbReference type="WBParaSite" id="RSKR_0000646050.1"/>
    </source>
</evidence>
<accession>A0AC35U0W9</accession>